<keyword evidence="5" id="KW-0805">Transcription regulation</keyword>
<dbReference type="PROSITE" id="PS00028">
    <property type="entry name" value="ZINC_FINGER_C2H2_1"/>
    <property type="match status" value="6"/>
</dbReference>
<name>A0ABQ9X9W1_9EUKA</name>
<evidence type="ECO:0000256" key="1">
    <source>
        <dbReference type="ARBA" id="ARBA00004123"/>
    </source>
</evidence>
<keyword evidence="3 8" id="KW-0863">Zinc-finger</keyword>
<feature type="domain" description="C2H2-type" evidence="10">
    <location>
        <begin position="4"/>
        <end position="31"/>
    </location>
</feature>
<reference evidence="11 12" key="1">
    <citation type="journal article" date="2022" name="bioRxiv">
        <title>Genomics of Preaxostyla Flagellates Illuminates Evolutionary Transitions and the Path Towards Mitochondrial Loss.</title>
        <authorList>
            <person name="Novak L.V.F."/>
            <person name="Treitli S.C."/>
            <person name="Pyrih J."/>
            <person name="Halakuc P."/>
            <person name="Pipaliya S.V."/>
            <person name="Vacek V."/>
            <person name="Brzon O."/>
            <person name="Soukal P."/>
            <person name="Eme L."/>
            <person name="Dacks J.B."/>
            <person name="Karnkowska A."/>
            <person name="Elias M."/>
            <person name="Hampl V."/>
        </authorList>
    </citation>
    <scope>NUCLEOTIDE SEQUENCE [LARGE SCALE GENOMIC DNA]</scope>
    <source>
        <strain evidence="11">NAU3</strain>
        <tissue evidence="11">Gut</tissue>
    </source>
</reference>
<evidence type="ECO:0000259" key="10">
    <source>
        <dbReference type="PROSITE" id="PS50157"/>
    </source>
</evidence>
<evidence type="ECO:0000256" key="7">
    <source>
        <dbReference type="ARBA" id="ARBA00023242"/>
    </source>
</evidence>
<dbReference type="Proteomes" id="UP001281761">
    <property type="component" value="Unassembled WGS sequence"/>
</dbReference>
<gene>
    <name evidence="11" type="ORF">BLNAU_17401</name>
</gene>
<keyword evidence="7" id="KW-0539">Nucleus</keyword>
<dbReference type="InterPro" id="IPR013087">
    <property type="entry name" value="Znf_C2H2_type"/>
</dbReference>
<keyword evidence="6" id="KW-0804">Transcription</keyword>
<keyword evidence="2" id="KW-0479">Metal-binding</keyword>
<keyword evidence="12" id="KW-1185">Reference proteome</keyword>
<comment type="caution">
    <text evidence="11">The sequence shown here is derived from an EMBL/GenBank/DDBJ whole genome shotgun (WGS) entry which is preliminary data.</text>
</comment>
<evidence type="ECO:0000256" key="4">
    <source>
        <dbReference type="ARBA" id="ARBA00022833"/>
    </source>
</evidence>
<dbReference type="EMBL" id="JARBJD010000194">
    <property type="protein sequence ID" value="KAK2947649.1"/>
    <property type="molecule type" value="Genomic_DNA"/>
</dbReference>
<dbReference type="PROSITE" id="PS50157">
    <property type="entry name" value="ZINC_FINGER_C2H2_2"/>
    <property type="match status" value="6"/>
</dbReference>
<feature type="domain" description="C2H2-type" evidence="10">
    <location>
        <begin position="151"/>
        <end position="176"/>
    </location>
</feature>
<keyword evidence="4" id="KW-0862">Zinc</keyword>
<feature type="compositionally biased region" description="Basic and acidic residues" evidence="9">
    <location>
        <begin position="604"/>
        <end position="616"/>
    </location>
</feature>
<evidence type="ECO:0000256" key="2">
    <source>
        <dbReference type="ARBA" id="ARBA00022723"/>
    </source>
</evidence>
<dbReference type="Gene3D" id="3.30.160.60">
    <property type="entry name" value="Classic Zinc Finger"/>
    <property type="match status" value="6"/>
</dbReference>
<dbReference type="SMART" id="SM00355">
    <property type="entry name" value="ZnF_C2H2"/>
    <property type="match status" value="8"/>
</dbReference>
<dbReference type="Pfam" id="PF00096">
    <property type="entry name" value="zf-C2H2"/>
    <property type="match status" value="5"/>
</dbReference>
<organism evidence="11 12">
    <name type="scientific">Blattamonas nauphoetae</name>
    <dbReference type="NCBI Taxonomy" id="2049346"/>
    <lineage>
        <taxon>Eukaryota</taxon>
        <taxon>Metamonada</taxon>
        <taxon>Preaxostyla</taxon>
        <taxon>Oxymonadida</taxon>
        <taxon>Blattamonas</taxon>
    </lineage>
</organism>
<dbReference type="PANTHER" id="PTHR46179">
    <property type="entry name" value="ZINC FINGER PROTEIN"/>
    <property type="match status" value="1"/>
</dbReference>
<evidence type="ECO:0000256" key="3">
    <source>
        <dbReference type="ARBA" id="ARBA00022771"/>
    </source>
</evidence>
<proteinExistence type="predicted"/>
<dbReference type="PANTHER" id="PTHR46179:SF13">
    <property type="entry name" value="C2H2-TYPE DOMAIN-CONTAINING PROTEIN"/>
    <property type="match status" value="1"/>
</dbReference>
<evidence type="ECO:0000313" key="11">
    <source>
        <dbReference type="EMBL" id="KAK2947649.1"/>
    </source>
</evidence>
<evidence type="ECO:0000313" key="12">
    <source>
        <dbReference type="Proteomes" id="UP001281761"/>
    </source>
</evidence>
<dbReference type="InterPro" id="IPR036236">
    <property type="entry name" value="Znf_C2H2_sf"/>
</dbReference>
<evidence type="ECO:0000256" key="8">
    <source>
        <dbReference type="PROSITE-ProRule" id="PRU00042"/>
    </source>
</evidence>
<feature type="domain" description="C2H2-type" evidence="10">
    <location>
        <begin position="32"/>
        <end position="62"/>
    </location>
</feature>
<feature type="region of interest" description="Disordered" evidence="9">
    <location>
        <begin position="173"/>
        <end position="213"/>
    </location>
</feature>
<accession>A0ABQ9X9W1</accession>
<sequence>MSVFQCSICSRKFNRELKLTYHLRTHDGLRPYVCPHEDCGKSYKNQFHLRRHITRVHQTGKEFVCHYPDCGSSYKSADALKKHMKVHDLEYPYKCDVCGKGYFKPSQLENHKATHTGGFICDYQGCQAKPFTSAFTLLRHIETKHKSQKTYLCSVPFCGAVFSQMTDLQQHKREVHGQLHKTKRLSADNSESEEEQTLARDTSDDDASDNGLSINPLSVKPLHPCPWPGCRHSFSSPSNLRTHLESVHLCLHPFVCLCSSCGYQSFKHKHTLRKHIQTQHTHTVKRATTPSTNRTSVIRSISISSPLPPSNASVQNIVVKPTTQHATPVDPPSLSNPLPHTLNQTDTIDFTEDTPVPEMSPTPLPPNYPFQSFTPVPSISPPPDVPIYPVSTASALTQALSLLASQSTKVIGNECQCVVREESKSITKSVFLVHVDPLNHATEEDKDSTILEGLPLPPPAFNPFTVRISVDCSTAILEQRLSRRDSTTPLVRVASIKRHRSTPFEDESAALAIPSPLLFDNLSEQPTNREEEIFRTSFLIPILNRQSGSLEDTTSPLVELILTPVPNANRTVFGSATPNIERLLLVHPTMGRRIIPDSDDSEDAEGHLDSLFKSDD</sequence>
<evidence type="ECO:0000256" key="6">
    <source>
        <dbReference type="ARBA" id="ARBA00023163"/>
    </source>
</evidence>
<feature type="domain" description="C2H2-type" evidence="10">
    <location>
        <begin position="93"/>
        <end position="117"/>
    </location>
</feature>
<dbReference type="InterPro" id="IPR051061">
    <property type="entry name" value="Zinc_finger_trans_reg"/>
</dbReference>
<feature type="region of interest" description="Disordered" evidence="9">
    <location>
        <begin position="594"/>
        <end position="616"/>
    </location>
</feature>
<feature type="domain" description="C2H2-type" evidence="10">
    <location>
        <begin position="63"/>
        <end position="92"/>
    </location>
</feature>
<dbReference type="SUPFAM" id="SSF57667">
    <property type="entry name" value="beta-beta-alpha zinc fingers"/>
    <property type="match status" value="3"/>
</dbReference>
<comment type="subcellular location">
    <subcellularLocation>
        <location evidence="1">Nucleus</location>
    </subcellularLocation>
</comment>
<protein>
    <submittedName>
        <fullName evidence="11">Zinc finger protein 76</fullName>
    </submittedName>
</protein>
<evidence type="ECO:0000256" key="9">
    <source>
        <dbReference type="SAM" id="MobiDB-lite"/>
    </source>
</evidence>
<evidence type="ECO:0000256" key="5">
    <source>
        <dbReference type="ARBA" id="ARBA00023015"/>
    </source>
</evidence>
<feature type="domain" description="C2H2-type" evidence="10">
    <location>
        <begin position="223"/>
        <end position="253"/>
    </location>
</feature>